<keyword evidence="2" id="KW-0436">Ligase</keyword>
<keyword evidence="4" id="KW-0067">ATP-binding</keyword>
<dbReference type="InterPro" id="IPR036291">
    <property type="entry name" value="NAD(P)-bd_dom_sf"/>
</dbReference>
<evidence type="ECO:0000256" key="4">
    <source>
        <dbReference type="ARBA" id="ARBA00022840"/>
    </source>
</evidence>
<dbReference type="Gene3D" id="3.40.50.261">
    <property type="entry name" value="Succinyl-CoA synthetase domains"/>
    <property type="match status" value="1"/>
</dbReference>
<dbReference type="PANTHER" id="PTHR43334:SF1">
    <property type="entry name" value="3-HYDROXYPROPIONATE--COA LIGASE [ADP-FORMING]"/>
    <property type="match status" value="1"/>
</dbReference>
<dbReference type="InterPro" id="IPR032875">
    <property type="entry name" value="Succ_CoA_lig_flav_dom"/>
</dbReference>
<evidence type="ECO:0000256" key="1">
    <source>
        <dbReference type="ARBA" id="ARBA00022532"/>
    </source>
</evidence>
<accession>A0A5A7N0A5</accession>
<keyword evidence="3" id="KW-0547">Nucleotide-binding</keyword>
<keyword evidence="7" id="KW-1185">Reference proteome</keyword>
<dbReference type="PIRSF" id="PIRSF001553">
    <property type="entry name" value="SucCS_alpha"/>
    <property type="match status" value="1"/>
</dbReference>
<dbReference type="SMART" id="SM00881">
    <property type="entry name" value="CoA_binding"/>
    <property type="match status" value="1"/>
</dbReference>
<protein>
    <recommendedName>
        <fullName evidence="5">CoA-binding domain-containing protein</fullName>
    </recommendedName>
</protein>
<dbReference type="InterPro" id="IPR005810">
    <property type="entry name" value="CoA_lig_alpha"/>
</dbReference>
<dbReference type="SUPFAM" id="SSF52210">
    <property type="entry name" value="Succinyl-CoA synthetase domains"/>
    <property type="match status" value="1"/>
</dbReference>
<dbReference type="InterPro" id="IPR003781">
    <property type="entry name" value="CoA-bd"/>
</dbReference>
<evidence type="ECO:0000313" key="7">
    <source>
        <dbReference type="Proteomes" id="UP000325187"/>
    </source>
</evidence>
<dbReference type="GO" id="GO:0016874">
    <property type="term" value="F:ligase activity"/>
    <property type="evidence" value="ECO:0007669"/>
    <property type="project" value="UniProtKB-KW"/>
</dbReference>
<dbReference type="SUPFAM" id="SSF51735">
    <property type="entry name" value="NAD(P)-binding Rossmann-fold domains"/>
    <property type="match status" value="1"/>
</dbReference>
<feature type="domain" description="CoA-binding" evidence="5">
    <location>
        <begin position="13"/>
        <end position="108"/>
    </location>
</feature>
<proteinExistence type="predicted"/>
<dbReference type="InterPro" id="IPR051538">
    <property type="entry name" value="Acyl-CoA_Synth/Transferase"/>
</dbReference>
<evidence type="ECO:0000313" key="6">
    <source>
        <dbReference type="EMBL" id="GER01683.1"/>
    </source>
</evidence>
<dbReference type="PANTHER" id="PTHR43334">
    <property type="entry name" value="ACETATE--COA LIGASE [ADP-FORMING]"/>
    <property type="match status" value="1"/>
</dbReference>
<dbReference type="AlphaFoldDB" id="A0A5A7N0A5"/>
<name>A0A5A7N0A5_9PROT</name>
<dbReference type="GO" id="GO:0006099">
    <property type="term" value="P:tricarboxylic acid cycle"/>
    <property type="evidence" value="ECO:0007669"/>
    <property type="project" value="UniProtKB-KW"/>
</dbReference>
<sequence length="246" mass="25730">MSAQSNPSDLTPFFAPRSVAVVGASARPTSSGGAVLHMMQKAGYKGKLVPVNPKGGTLLGIEALPSLRALDAPVDLVVIAIRPDFIVDAVREAADTGHRHILILPGGFQEAGEDGQARQAVLDDLAREKGLIIAGPNCGGIIHLGKESRLAATFFRDLPPGGPLAFVSQSGALAEEVIAHAQIQNIPIGTVVSVGNSMHLGVEDHLVHLGKDPDISAILLYLESARDMEALAETAQKLSKTKPLLR</sequence>
<dbReference type="GO" id="GO:0005524">
    <property type="term" value="F:ATP binding"/>
    <property type="evidence" value="ECO:0007669"/>
    <property type="project" value="UniProtKB-KW"/>
</dbReference>
<evidence type="ECO:0000256" key="2">
    <source>
        <dbReference type="ARBA" id="ARBA00022598"/>
    </source>
</evidence>
<dbReference type="EMBL" id="BKCM01000012">
    <property type="protein sequence ID" value="GER01683.1"/>
    <property type="molecule type" value="Genomic_DNA"/>
</dbReference>
<reference evidence="6 7" key="1">
    <citation type="submission" date="2019-09" db="EMBL/GenBank/DDBJ databases">
        <title>NBRP : Genome information of microbial organism related human and environment.</title>
        <authorList>
            <person name="Hattori M."/>
            <person name="Oshima K."/>
            <person name="Inaba H."/>
            <person name="Suda W."/>
            <person name="Sakamoto M."/>
            <person name="Iino T."/>
            <person name="Kitahara M."/>
            <person name="Oshida Y."/>
            <person name="Iida T."/>
            <person name="Kudo T."/>
            <person name="Itoh T."/>
            <person name="Ohkuma M."/>
        </authorList>
    </citation>
    <scope>NUCLEOTIDE SEQUENCE [LARGE SCALE GENOMIC DNA]</scope>
    <source>
        <strain evidence="6 7">Mie-1</strain>
    </source>
</reference>
<keyword evidence="1" id="KW-0816">Tricarboxylic acid cycle</keyword>
<comment type="caution">
    <text evidence="6">The sequence shown here is derived from an EMBL/GenBank/DDBJ whole genome shotgun (WGS) entry which is preliminary data.</text>
</comment>
<dbReference type="Gene3D" id="3.40.50.720">
    <property type="entry name" value="NAD(P)-binding Rossmann-like Domain"/>
    <property type="match status" value="1"/>
</dbReference>
<evidence type="ECO:0000259" key="5">
    <source>
        <dbReference type="SMART" id="SM00881"/>
    </source>
</evidence>
<dbReference type="InterPro" id="IPR016102">
    <property type="entry name" value="Succinyl-CoA_synth-like"/>
</dbReference>
<dbReference type="Proteomes" id="UP000325187">
    <property type="component" value="Unassembled WGS sequence"/>
</dbReference>
<organism evidence="6 7">
    <name type="scientific">Iodidimonas gelatinilytica</name>
    <dbReference type="NCBI Taxonomy" id="1236966"/>
    <lineage>
        <taxon>Bacteria</taxon>
        <taxon>Pseudomonadati</taxon>
        <taxon>Pseudomonadota</taxon>
        <taxon>Alphaproteobacteria</taxon>
        <taxon>Iodidimonadales</taxon>
        <taxon>Iodidimonadaceae</taxon>
        <taxon>Iodidimonas</taxon>
    </lineage>
</organism>
<evidence type="ECO:0000256" key="3">
    <source>
        <dbReference type="ARBA" id="ARBA00022741"/>
    </source>
</evidence>
<dbReference type="Pfam" id="PF13607">
    <property type="entry name" value="Succ_CoA_lig"/>
    <property type="match status" value="1"/>
</dbReference>
<gene>
    <name evidence="6" type="ORF">JCM17845_23060</name>
</gene>
<dbReference type="Pfam" id="PF13380">
    <property type="entry name" value="CoA_binding_2"/>
    <property type="match status" value="1"/>
</dbReference>